<dbReference type="Proteomes" id="UP000467249">
    <property type="component" value="Chromosome"/>
</dbReference>
<reference evidence="2 3" key="1">
    <citation type="journal article" date="2019" name="Emerg. Microbes Infect.">
        <title>Comprehensive subspecies identification of 175 nontuberculous mycobacteria species based on 7547 genomic profiles.</title>
        <authorList>
            <person name="Matsumoto Y."/>
            <person name="Kinjo T."/>
            <person name="Motooka D."/>
            <person name="Nabeya D."/>
            <person name="Jung N."/>
            <person name="Uechi K."/>
            <person name="Horii T."/>
            <person name="Iida T."/>
            <person name="Fujita J."/>
            <person name="Nakamura S."/>
        </authorList>
    </citation>
    <scope>NUCLEOTIDE SEQUENCE [LARGE SCALE GENOMIC DNA]</scope>
    <source>
        <strain evidence="2 3">JCM 30275</strain>
    </source>
</reference>
<proteinExistence type="predicted"/>
<evidence type="ECO:0000256" key="1">
    <source>
        <dbReference type="SAM" id="Phobius"/>
    </source>
</evidence>
<organism evidence="2 3">
    <name type="scientific">Mycolicibacterium anyangense</name>
    <dbReference type="NCBI Taxonomy" id="1431246"/>
    <lineage>
        <taxon>Bacteria</taxon>
        <taxon>Bacillati</taxon>
        <taxon>Actinomycetota</taxon>
        <taxon>Actinomycetes</taxon>
        <taxon>Mycobacteriales</taxon>
        <taxon>Mycobacteriaceae</taxon>
        <taxon>Mycolicibacterium</taxon>
    </lineage>
</organism>
<keyword evidence="3" id="KW-1185">Reference proteome</keyword>
<dbReference type="KEGG" id="many:MANY_21340"/>
<dbReference type="AlphaFoldDB" id="A0A6N4W9G1"/>
<feature type="transmembrane region" description="Helical" evidence="1">
    <location>
        <begin position="81"/>
        <end position="102"/>
    </location>
</feature>
<feature type="transmembrane region" description="Helical" evidence="1">
    <location>
        <begin position="54"/>
        <end position="75"/>
    </location>
</feature>
<feature type="transmembrane region" description="Helical" evidence="1">
    <location>
        <begin position="22"/>
        <end position="42"/>
    </location>
</feature>
<keyword evidence="1" id="KW-0472">Membrane</keyword>
<evidence type="ECO:0000313" key="3">
    <source>
        <dbReference type="Proteomes" id="UP000467249"/>
    </source>
</evidence>
<protein>
    <submittedName>
        <fullName evidence="2">Uncharacterized protein</fullName>
    </submittedName>
</protein>
<accession>A0A6N4W9G1</accession>
<gene>
    <name evidence="2" type="ORF">MANY_21340</name>
</gene>
<dbReference type="EMBL" id="AP022620">
    <property type="protein sequence ID" value="BBZ76797.1"/>
    <property type="molecule type" value="Genomic_DNA"/>
</dbReference>
<name>A0A6N4W9G1_9MYCO</name>
<sequence>MGEREFATSTAVLRDTGYLGPIRVFIGVACISLGLLSAVEQFHSIQPLGPQGVLARFVHLALLVSAVVIGVAWLARPWPGYRSAMLFVGWGDVALAASAAVLRHPRRGCQVRCTCACSGCSRRCCWATACCACTVCSAPR</sequence>
<keyword evidence="1" id="KW-1133">Transmembrane helix</keyword>
<evidence type="ECO:0000313" key="2">
    <source>
        <dbReference type="EMBL" id="BBZ76797.1"/>
    </source>
</evidence>
<keyword evidence="1" id="KW-0812">Transmembrane</keyword>